<gene>
    <name evidence="2" type="ORF">E4K64_34665</name>
    <name evidence="1" type="ORF">E4K66_34130</name>
</gene>
<keyword evidence="4" id="KW-1185">Reference proteome</keyword>
<dbReference type="Proteomes" id="UP000298225">
    <property type="component" value="Unassembled WGS sequence"/>
</dbReference>
<accession>A0A4Y9KTQ9</accession>
<accession>A0A4Y9NP07</accession>
<dbReference type="AlphaFoldDB" id="A0A4Y9NP07"/>
<evidence type="ECO:0000313" key="1">
    <source>
        <dbReference type="EMBL" id="TFV30597.1"/>
    </source>
</evidence>
<reference evidence="2 3" key="2">
    <citation type="submission" date="2019-03" db="EMBL/GenBank/DDBJ databases">
        <title>Bradyrhizobium strains diversity.</title>
        <authorList>
            <person name="Urquiaga M.C.O."/>
            <person name="Hungria M."/>
            <person name="Delamuta J.R.M."/>
            <person name="Klepa M.S."/>
        </authorList>
    </citation>
    <scope>NUCLEOTIDE SEQUENCE [LARGE SCALE GENOMIC DNA]</scope>
    <source>
        <strain evidence="2 3">CNPSo 3426</strain>
    </source>
</reference>
<dbReference type="OrthoDB" id="8236875at2"/>
<organism evidence="2 3">
    <name type="scientific">Bradyrhizobium frederickii</name>
    <dbReference type="NCBI Taxonomy" id="2560054"/>
    <lineage>
        <taxon>Bacteria</taxon>
        <taxon>Pseudomonadati</taxon>
        <taxon>Pseudomonadota</taxon>
        <taxon>Alphaproteobacteria</taxon>
        <taxon>Hyphomicrobiales</taxon>
        <taxon>Nitrobacteraceae</taxon>
        <taxon>Bradyrhizobium</taxon>
    </lineage>
</organism>
<reference evidence="1 4" key="1">
    <citation type="submission" date="2019-03" db="EMBL/GenBank/DDBJ databases">
        <title>Bradyrhizobium strains diversity isolated from Chamaecrista fasciculata.</title>
        <authorList>
            <person name="Urquiaga M.C.O."/>
            <person name="Hungria M."/>
            <person name="Delamuta J.R.M."/>
        </authorList>
    </citation>
    <scope>NUCLEOTIDE SEQUENCE [LARGE SCALE GENOMIC DNA]</scope>
    <source>
        <strain evidence="1 4">CNPSo 3424</strain>
    </source>
</reference>
<dbReference type="RefSeq" id="WP_126262064.1">
    <property type="nucleotide sequence ID" value="NZ_SPQS01000032.1"/>
</dbReference>
<dbReference type="EMBL" id="SPQU01000029">
    <property type="protein sequence ID" value="TFV30597.1"/>
    <property type="molecule type" value="Genomic_DNA"/>
</dbReference>
<dbReference type="EMBL" id="SPQS01000032">
    <property type="protein sequence ID" value="TFV68968.1"/>
    <property type="molecule type" value="Genomic_DNA"/>
</dbReference>
<evidence type="ECO:0000313" key="4">
    <source>
        <dbReference type="Proteomes" id="UP000298225"/>
    </source>
</evidence>
<evidence type="ECO:0000313" key="2">
    <source>
        <dbReference type="EMBL" id="TFV68968.1"/>
    </source>
</evidence>
<name>A0A4Y9NP07_9BRAD</name>
<comment type="caution">
    <text evidence="2">The sequence shown here is derived from an EMBL/GenBank/DDBJ whole genome shotgun (WGS) entry which is preliminary data.</text>
</comment>
<evidence type="ECO:0000313" key="3">
    <source>
        <dbReference type="Proteomes" id="UP000297700"/>
    </source>
</evidence>
<proteinExistence type="predicted"/>
<protein>
    <submittedName>
        <fullName evidence="2">Uncharacterized protein</fullName>
    </submittedName>
</protein>
<dbReference type="Proteomes" id="UP000297700">
    <property type="component" value="Unassembled WGS sequence"/>
</dbReference>
<sequence>MAIAQRCDRWLGCAGFQGARAAIVAPLGQRGIAKYCLALWSSKLKEPDGLKKVLLIDHIEGQCRCIIGFKDGDAREAYMCGEPVYQRRGKKLSSWCFYHHGQMHTTVAQQNRESDQSAEIPQVISIVRTP</sequence>